<dbReference type="Pfam" id="PF03401">
    <property type="entry name" value="TctC"/>
    <property type="match status" value="1"/>
</dbReference>
<accession>A0A2A2ACU0</accession>
<name>A0A2A2ACU0_9BURK</name>
<dbReference type="CDD" id="cd13578">
    <property type="entry name" value="PBP2_Bug27"/>
    <property type="match status" value="1"/>
</dbReference>
<comment type="caution">
    <text evidence="3">The sequence shown here is derived from an EMBL/GenBank/DDBJ whole genome shotgun (WGS) entry which is preliminary data.</text>
</comment>
<dbReference type="Gene3D" id="3.40.190.150">
    <property type="entry name" value="Bordetella uptake gene, domain 1"/>
    <property type="match status" value="1"/>
</dbReference>
<evidence type="ECO:0000256" key="1">
    <source>
        <dbReference type="ARBA" id="ARBA00006987"/>
    </source>
</evidence>
<evidence type="ECO:0000313" key="3">
    <source>
        <dbReference type="EMBL" id="PAT35561.1"/>
    </source>
</evidence>
<dbReference type="InterPro" id="IPR042100">
    <property type="entry name" value="Bug_dom1"/>
</dbReference>
<evidence type="ECO:0000313" key="4">
    <source>
        <dbReference type="Proteomes" id="UP000217999"/>
    </source>
</evidence>
<dbReference type="PANTHER" id="PTHR42928">
    <property type="entry name" value="TRICARBOXYLATE-BINDING PROTEIN"/>
    <property type="match status" value="1"/>
</dbReference>
<dbReference type="Gene3D" id="3.40.190.10">
    <property type="entry name" value="Periplasmic binding protein-like II"/>
    <property type="match status" value="1"/>
</dbReference>
<feature type="signal peptide" evidence="2">
    <location>
        <begin position="1"/>
        <end position="24"/>
    </location>
</feature>
<dbReference type="Proteomes" id="UP000217999">
    <property type="component" value="Unassembled WGS sequence"/>
</dbReference>
<keyword evidence="2" id="KW-0732">Signal</keyword>
<sequence length="340" mass="35165">MARAAWAALGAAALLALPGLPAQASEQTQTQIQAQAGQGAQPWPSRPLRIIVPYAPGGFTDQMARLLQPGLQQRLGQPVVVDNKPGANSITGVAELARAAPDGHTLGVVIAAYAVNTTLYPKLPYDPAKDLRGVSLLGISPLVAGVAKQAPFQSAAQLVEYARAHPGKLSYGSSGKGASAHLTTELLKWRTKVDMVHVPYRGAAPALADLIGGHIDLLLDAPTNLIEHGGPQGRVQLIGVAGAERLPAIPDVPTFAEQGIAGVEGSTWAALIAPAAVPDAVVQQLAQATAQILQEPAVQATLQRMGTFPKGLPPAQTDAFMAEETAKWAGVIQQAAITLD</sequence>
<dbReference type="PIRSF" id="PIRSF017082">
    <property type="entry name" value="YflP"/>
    <property type="match status" value="1"/>
</dbReference>
<proteinExistence type="inferred from homology"/>
<organism evidence="3 4">
    <name type="scientific">Vandammella animalimorsus</name>
    <dbReference type="NCBI Taxonomy" id="2029117"/>
    <lineage>
        <taxon>Bacteria</taxon>
        <taxon>Pseudomonadati</taxon>
        <taxon>Pseudomonadota</taxon>
        <taxon>Betaproteobacteria</taxon>
        <taxon>Burkholderiales</taxon>
        <taxon>Comamonadaceae</taxon>
        <taxon>Vandammella</taxon>
    </lineage>
</organism>
<dbReference type="InterPro" id="IPR005064">
    <property type="entry name" value="BUG"/>
</dbReference>
<comment type="similarity">
    <text evidence="1">Belongs to the UPF0065 (bug) family.</text>
</comment>
<dbReference type="AlphaFoldDB" id="A0A2A2ACU0"/>
<gene>
    <name evidence="3" type="ORF">CK620_06000</name>
</gene>
<protein>
    <submittedName>
        <fullName evidence="3">MFS transporter</fullName>
    </submittedName>
</protein>
<dbReference type="PANTHER" id="PTHR42928:SF5">
    <property type="entry name" value="BLR1237 PROTEIN"/>
    <property type="match status" value="1"/>
</dbReference>
<dbReference type="EMBL" id="NSJF01000002">
    <property type="protein sequence ID" value="PAT35561.1"/>
    <property type="molecule type" value="Genomic_DNA"/>
</dbReference>
<evidence type="ECO:0000256" key="2">
    <source>
        <dbReference type="SAM" id="SignalP"/>
    </source>
</evidence>
<reference evidence="3 4" key="1">
    <citation type="submission" date="2017-08" db="EMBL/GenBank/DDBJ databases">
        <title>WGS of Clinical strains of the CDC Group NO-1 linked to zoonotic infections in humans.</title>
        <authorList>
            <person name="Bernier A.-M."/>
            <person name="Bernard K."/>
        </authorList>
    </citation>
    <scope>NUCLEOTIDE SEQUENCE [LARGE SCALE GENOMIC DNA]</scope>
    <source>
        <strain evidence="3 4">NML03-0146</strain>
    </source>
</reference>
<feature type="chain" id="PRO_5012403642" evidence="2">
    <location>
        <begin position="25"/>
        <end position="340"/>
    </location>
</feature>